<evidence type="ECO:0000256" key="13">
    <source>
        <dbReference type="ARBA" id="ARBA00023136"/>
    </source>
</evidence>
<dbReference type="SMART" id="SM00304">
    <property type="entry name" value="HAMP"/>
    <property type="match status" value="1"/>
</dbReference>
<dbReference type="Gene3D" id="1.10.287.130">
    <property type="match status" value="1"/>
</dbReference>
<evidence type="ECO:0000256" key="11">
    <source>
        <dbReference type="ARBA" id="ARBA00022989"/>
    </source>
</evidence>
<dbReference type="GO" id="GO:0000155">
    <property type="term" value="F:phosphorelay sensor kinase activity"/>
    <property type="evidence" value="ECO:0007669"/>
    <property type="project" value="InterPro"/>
</dbReference>
<evidence type="ECO:0000256" key="9">
    <source>
        <dbReference type="ARBA" id="ARBA00022777"/>
    </source>
</evidence>
<evidence type="ECO:0000259" key="17">
    <source>
        <dbReference type="PROSITE" id="PS50885"/>
    </source>
</evidence>
<keyword evidence="9" id="KW-0418">Kinase</keyword>
<dbReference type="GO" id="GO:0005886">
    <property type="term" value="C:plasma membrane"/>
    <property type="evidence" value="ECO:0007669"/>
    <property type="project" value="UniProtKB-SubCell"/>
</dbReference>
<dbReference type="CDD" id="cd00082">
    <property type="entry name" value="HisKA"/>
    <property type="match status" value="1"/>
</dbReference>
<keyword evidence="19" id="KW-1185">Reference proteome</keyword>
<dbReference type="PROSITE" id="PS50109">
    <property type="entry name" value="HIS_KIN"/>
    <property type="match status" value="1"/>
</dbReference>
<feature type="transmembrane region" description="Helical" evidence="15">
    <location>
        <begin position="9"/>
        <end position="32"/>
    </location>
</feature>
<dbReference type="OrthoDB" id="9762826at2"/>
<dbReference type="Proteomes" id="UP000276437">
    <property type="component" value="Chromosome"/>
</dbReference>
<keyword evidence="14" id="KW-0175">Coiled coil</keyword>
<sequence length="508" mass="57449">MKTSIRTKLFIGISAIVLSFVLMSWGLTILGLEKFYVWQKKASLIGSAKMFDDIYRGDPEEISLELERLGNTLGAVLIIVEENGFVKYSSFGRIISQKRFERLSPPQFSAANGLSDQNGISAPPMLGPPSTILKSREYINNNSILEMQQDRQVKIDFMVLGYRLNNQDFLLIRQPLAPVSESATVAGQFMLFTGLLSLLAGGAWAYVFARKFTTPILELNQIAQHMSQLDFSQKCTIARGDEIGELGNSINNLSDQLDTAISELNKKNRQLMADMEKERKLDKMRKEFVSNVSHELKTPLALILGYAEGLKENIARDEENRNYYCSVIIDEADKMDRLVKDLLNLSQIESGTYDLYRTDFNLSIFLHDIIQKYQTLLQEKEILLETEIEPDLTVNGDVLRIEQVVVNLFNNAIDHAGYAKMIKISAADIGDHIRVYVYNTGNHIPSESLTKIWTSFYKVDQARTRNHGRYGLGLSIVRAIQDMHGNAYGAENVLDGVTFWFDLTKPNL</sequence>
<evidence type="ECO:0000256" key="2">
    <source>
        <dbReference type="ARBA" id="ARBA00004651"/>
    </source>
</evidence>
<dbReference type="SUPFAM" id="SSF158472">
    <property type="entry name" value="HAMP domain-like"/>
    <property type="match status" value="1"/>
</dbReference>
<evidence type="ECO:0000256" key="7">
    <source>
        <dbReference type="ARBA" id="ARBA00022692"/>
    </source>
</evidence>
<dbReference type="InterPro" id="IPR036890">
    <property type="entry name" value="HATPase_C_sf"/>
</dbReference>
<dbReference type="Pfam" id="PF02518">
    <property type="entry name" value="HATPase_c"/>
    <property type="match status" value="1"/>
</dbReference>
<dbReference type="SMART" id="SM00388">
    <property type="entry name" value="HisKA"/>
    <property type="match status" value="1"/>
</dbReference>
<keyword evidence="6 18" id="KW-0808">Transferase</keyword>
<evidence type="ECO:0000256" key="4">
    <source>
        <dbReference type="ARBA" id="ARBA00022475"/>
    </source>
</evidence>
<evidence type="ECO:0000256" key="14">
    <source>
        <dbReference type="SAM" id="Coils"/>
    </source>
</evidence>
<dbReference type="InterPro" id="IPR003594">
    <property type="entry name" value="HATPase_dom"/>
</dbReference>
<evidence type="ECO:0000256" key="6">
    <source>
        <dbReference type="ARBA" id="ARBA00022679"/>
    </source>
</evidence>
<dbReference type="InterPro" id="IPR036097">
    <property type="entry name" value="HisK_dim/P_sf"/>
</dbReference>
<comment type="catalytic activity">
    <reaction evidence="1">
        <text>ATP + protein L-histidine = ADP + protein N-phospho-L-histidine.</text>
        <dbReference type="EC" id="2.7.13.3"/>
    </reaction>
</comment>
<dbReference type="Pfam" id="PF00512">
    <property type="entry name" value="HisKA"/>
    <property type="match status" value="1"/>
</dbReference>
<dbReference type="InterPro" id="IPR050398">
    <property type="entry name" value="HssS/ArlS-like"/>
</dbReference>
<protein>
    <recommendedName>
        <fullName evidence="3">histidine kinase</fullName>
        <ecNumber evidence="3">2.7.13.3</ecNumber>
    </recommendedName>
</protein>
<dbReference type="PANTHER" id="PTHR45528:SF1">
    <property type="entry name" value="SENSOR HISTIDINE KINASE CPXA"/>
    <property type="match status" value="1"/>
</dbReference>
<dbReference type="Gene3D" id="6.10.340.10">
    <property type="match status" value="1"/>
</dbReference>
<evidence type="ECO:0000256" key="3">
    <source>
        <dbReference type="ARBA" id="ARBA00012438"/>
    </source>
</evidence>
<keyword evidence="11 15" id="KW-1133">Transmembrane helix</keyword>
<dbReference type="RefSeq" id="WP_126308947.1">
    <property type="nucleotide sequence ID" value="NZ_AP018449.1"/>
</dbReference>
<dbReference type="PROSITE" id="PS50885">
    <property type="entry name" value="HAMP"/>
    <property type="match status" value="1"/>
</dbReference>
<evidence type="ECO:0000256" key="1">
    <source>
        <dbReference type="ARBA" id="ARBA00000085"/>
    </source>
</evidence>
<evidence type="ECO:0000259" key="16">
    <source>
        <dbReference type="PROSITE" id="PS50109"/>
    </source>
</evidence>
<dbReference type="SUPFAM" id="SSF47384">
    <property type="entry name" value="Homodimeric domain of signal transducing histidine kinase"/>
    <property type="match status" value="1"/>
</dbReference>
<dbReference type="SUPFAM" id="SSF55874">
    <property type="entry name" value="ATPase domain of HSP90 chaperone/DNA topoisomerase II/histidine kinase"/>
    <property type="match status" value="1"/>
</dbReference>
<dbReference type="InterPro" id="IPR005467">
    <property type="entry name" value="His_kinase_dom"/>
</dbReference>
<feature type="coiled-coil region" evidence="14">
    <location>
        <begin position="250"/>
        <end position="281"/>
    </location>
</feature>
<dbReference type="EMBL" id="AP018449">
    <property type="protein sequence ID" value="BBB91995.1"/>
    <property type="molecule type" value="Genomic_DNA"/>
</dbReference>
<organism evidence="18 19">
    <name type="scientific">Methylomusa anaerophila</name>
    <dbReference type="NCBI Taxonomy" id="1930071"/>
    <lineage>
        <taxon>Bacteria</taxon>
        <taxon>Bacillati</taxon>
        <taxon>Bacillota</taxon>
        <taxon>Negativicutes</taxon>
        <taxon>Selenomonadales</taxon>
        <taxon>Sporomusaceae</taxon>
        <taxon>Methylomusa</taxon>
    </lineage>
</organism>
<gene>
    <name evidence="18" type="primary">phoR_3</name>
    <name evidence="18" type="ORF">MAMMFC1_02680</name>
</gene>
<feature type="domain" description="Histidine kinase" evidence="16">
    <location>
        <begin position="291"/>
        <end position="507"/>
    </location>
</feature>
<dbReference type="SMART" id="SM00387">
    <property type="entry name" value="HATPase_c"/>
    <property type="match status" value="1"/>
</dbReference>
<evidence type="ECO:0000313" key="19">
    <source>
        <dbReference type="Proteomes" id="UP000276437"/>
    </source>
</evidence>
<dbReference type="AlphaFoldDB" id="A0A348ALP7"/>
<keyword evidence="4" id="KW-1003">Cell membrane</keyword>
<evidence type="ECO:0000256" key="8">
    <source>
        <dbReference type="ARBA" id="ARBA00022741"/>
    </source>
</evidence>
<evidence type="ECO:0000313" key="18">
    <source>
        <dbReference type="EMBL" id="BBB91995.1"/>
    </source>
</evidence>
<proteinExistence type="predicted"/>
<dbReference type="InterPro" id="IPR003661">
    <property type="entry name" value="HisK_dim/P_dom"/>
</dbReference>
<keyword evidence="13 15" id="KW-0472">Membrane</keyword>
<dbReference type="KEGG" id="mana:MAMMFC1_02680"/>
<dbReference type="EC" id="2.7.13.3" evidence="3"/>
<comment type="subcellular location">
    <subcellularLocation>
        <location evidence="2">Cell membrane</location>
        <topology evidence="2">Multi-pass membrane protein</topology>
    </subcellularLocation>
</comment>
<evidence type="ECO:0000256" key="15">
    <source>
        <dbReference type="SAM" id="Phobius"/>
    </source>
</evidence>
<feature type="transmembrane region" description="Helical" evidence="15">
    <location>
        <begin position="189"/>
        <end position="209"/>
    </location>
</feature>
<feature type="domain" description="HAMP" evidence="17">
    <location>
        <begin position="210"/>
        <end position="262"/>
    </location>
</feature>
<evidence type="ECO:0000256" key="10">
    <source>
        <dbReference type="ARBA" id="ARBA00022840"/>
    </source>
</evidence>
<dbReference type="FunFam" id="1.10.287.130:FF:000001">
    <property type="entry name" value="Two-component sensor histidine kinase"/>
    <property type="match status" value="1"/>
</dbReference>
<accession>A0A348ALP7</accession>
<keyword evidence="7 15" id="KW-0812">Transmembrane</keyword>
<keyword evidence="5" id="KW-0597">Phosphoprotein</keyword>
<evidence type="ECO:0000256" key="12">
    <source>
        <dbReference type="ARBA" id="ARBA00023012"/>
    </source>
</evidence>
<evidence type="ECO:0000256" key="5">
    <source>
        <dbReference type="ARBA" id="ARBA00022553"/>
    </source>
</evidence>
<keyword evidence="10" id="KW-0067">ATP-binding</keyword>
<dbReference type="InterPro" id="IPR003660">
    <property type="entry name" value="HAMP_dom"/>
</dbReference>
<dbReference type="PANTHER" id="PTHR45528">
    <property type="entry name" value="SENSOR HISTIDINE KINASE CPXA"/>
    <property type="match status" value="1"/>
</dbReference>
<name>A0A348ALP7_9FIRM</name>
<reference evidence="18 19" key="1">
    <citation type="journal article" date="2018" name="Int. J. Syst. Evol. Microbiol.">
        <title>Methylomusa anaerophila gen. nov., sp. nov., an anaerobic methanol-utilizing bacterium isolated from a microbial fuel cell.</title>
        <authorList>
            <person name="Amano N."/>
            <person name="Yamamuro A."/>
            <person name="Miyahara M."/>
            <person name="Kouzuma A."/>
            <person name="Abe T."/>
            <person name="Watanabe K."/>
        </authorList>
    </citation>
    <scope>NUCLEOTIDE SEQUENCE [LARGE SCALE GENOMIC DNA]</scope>
    <source>
        <strain evidence="18 19">MMFC1</strain>
    </source>
</reference>
<keyword evidence="12" id="KW-0902">Two-component regulatory system</keyword>
<dbReference type="GO" id="GO:0005524">
    <property type="term" value="F:ATP binding"/>
    <property type="evidence" value="ECO:0007669"/>
    <property type="project" value="UniProtKB-KW"/>
</dbReference>
<keyword evidence="8" id="KW-0547">Nucleotide-binding</keyword>
<dbReference type="Pfam" id="PF00672">
    <property type="entry name" value="HAMP"/>
    <property type="match status" value="1"/>
</dbReference>
<dbReference type="Gene3D" id="3.30.565.10">
    <property type="entry name" value="Histidine kinase-like ATPase, C-terminal domain"/>
    <property type="match status" value="1"/>
</dbReference>
<dbReference type="CDD" id="cd06225">
    <property type="entry name" value="HAMP"/>
    <property type="match status" value="1"/>
</dbReference>